<evidence type="ECO:0000256" key="2">
    <source>
        <dbReference type="ARBA" id="ARBA00022475"/>
    </source>
</evidence>
<dbReference type="PANTHER" id="PTHR21137:SF35">
    <property type="entry name" value="ODORANT RECEPTOR 19A-RELATED"/>
    <property type="match status" value="1"/>
</dbReference>
<reference evidence="11" key="1">
    <citation type="submission" date="2020-06" db="EMBL/GenBank/DDBJ databases">
        <authorList>
            <person name="Sheng S."/>
        </authorList>
    </citation>
    <scope>NUCLEOTIDE SEQUENCE</scope>
    <source>
        <tissue evidence="11">Antenna</tissue>
    </source>
</reference>
<keyword evidence="4 10" id="KW-0812">Transmembrane</keyword>
<evidence type="ECO:0000256" key="8">
    <source>
        <dbReference type="ARBA" id="ARBA00023170"/>
    </source>
</evidence>
<dbReference type="GO" id="GO:0005886">
    <property type="term" value="C:plasma membrane"/>
    <property type="evidence" value="ECO:0007669"/>
    <property type="project" value="UniProtKB-SubCell"/>
</dbReference>
<feature type="transmembrane region" description="Helical" evidence="10">
    <location>
        <begin position="361"/>
        <end position="386"/>
    </location>
</feature>
<feature type="transmembrane region" description="Helical" evidence="10">
    <location>
        <begin position="189"/>
        <end position="211"/>
    </location>
</feature>
<dbReference type="InterPro" id="IPR004117">
    <property type="entry name" value="7tm6_olfct_rcpt"/>
</dbReference>
<feature type="transmembrane region" description="Helical" evidence="10">
    <location>
        <begin position="270"/>
        <end position="291"/>
    </location>
</feature>
<dbReference type="AlphaFoldDB" id="A0A7G8Z952"/>
<keyword evidence="6 10" id="KW-1133">Transmembrane helix</keyword>
<dbReference type="GO" id="GO:0007165">
    <property type="term" value="P:signal transduction"/>
    <property type="evidence" value="ECO:0007669"/>
    <property type="project" value="UniProtKB-KW"/>
</dbReference>
<keyword evidence="3 10" id="KW-0716">Sensory transduction</keyword>
<comment type="similarity">
    <text evidence="10">Belongs to the insect chemoreceptor superfamily. Heteromeric odorant receptor channel (TC 1.A.69) family.</text>
</comment>
<keyword evidence="8 10" id="KW-0675">Receptor</keyword>
<keyword evidence="5 10" id="KW-0552">Olfaction</keyword>
<evidence type="ECO:0000256" key="1">
    <source>
        <dbReference type="ARBA" id="ARBA00004651"/>
    </source>
</evidence>
<accession>A0A7G8Z952</accession>
<organism evidence="11">
    <name type="scientific">Aulacocentrum confusum</name>
    <dbReference type="NCBI Taxonomy" id="2767324"/>
    <lineage>
        <taxon>Eukaryota</taxon>
        <taxon>Metazoa</taxon>
        <taxon>Ecdysozoa</taxon>
        <taxon>Arthropoda</taxon>
        <taxon>Hexapoda</taxon>
        <taxon>Insecta</taxon>
        <taxon>Pterygota</taxon>
        <taxon>Neoptera</taxon>
        <taxon>Endopterygota</taxon>
        <taxon>Hymenoptera</taxon>
        <taxon>Apocrita</taxon>
        <taxon>Ichneumonoidea</taxon>
        <taxon>Braconidae</taxon>
        <taxon>Macrocentrinae</taxon>
        <taxon>Aulacocentrum</taxon>
    </lineage>
</organism>
<evidence type="ECO:0000256" key="3">
    <source>
        <dbReference type="ARBA" id="ARBA00022606"/>
    </source>
</evidence>
<evidence type="ECO:0000256" key="4">
    <source>
        <dbReference type="ARBA" id="ARBA00022692"/>
    </source>
</evidence>
<sequence>MSCDVETFHNFFWLNKFLMQACGILPISSRYILLNYFTKIMPFVTSTFLVLPIICAMCARWEAFNIEAKTNIIIGFVEVYVVGGLKVFVLLLKCSKISELIKTISEIWTTIDDEVYKEIAFYATQALYFTYGFTSMVTLTLISVFLTPLQMEFKFDENGTMIQSKDLPYTAGIFHNDLRIYKIWYGLQIPAGFLSITHIIAPDVVFIFIVLHGCVYAKLCQIQFDKAANHFKKPQSLKINVRKTMIKCIIYNQKFLEHYHATENVFHFHMLIQMISSLALICCYSISVLYIKGEEVKNLMHLTGAVIELWMHCWPSHSLWEKATALSDAAYALDWYNWSWYDQKLILFIMTRSQLSRKFTAANFAAITMETFISILSTAMSFFTVLRQMI</sequence>
<feature type="transmembrane region" description="Helical" evidence="10">
    <location>
        <begin position="71"/>
        <end position="92"/>
    </location>
</feature>
<keyword evidence="2" id="KW-1003">Cell membrane</keyword>
<comment type="subcellular location">
    <subcellularLocation>
        <location evidence="1 10">Cell membrane</location>
        <topology evidence="1 10">Multi-pass membrane protein</topology>
    </subcellularLocation>
</comment>
<dbReference type="GO" id="GO:0004984">
    <property type="term" value="F:olfactory receptor activity"/>
    <property type="evidence" value="ECO:0007669"/>
    <property type="project" value="InterPro"/>
</dbReference>
<protein>
    <recommendedName>
        <fullName evidence="10">Odorant receptor</fullName>
    </recommendedName>
</protein>
<keyword evidence="7 10" id="KW-0472">Membrane</keyword>
<evidence type="ECO:0000256" key="6">
    <source>
        <dbReference type="ARBA" id="ARBA00022989"/>
    </source>
</evidence>
<evidence type="ECO:0000256" key="9">
    <source>
        <dbReference type="ARBA" id="ARBA00023224"/>
    </source>
</evidence>
<keyword evidence="9 10" id="KW-0807">Transducer</keyword>
<dbReference type="GO" id="GO:0005549">
    <property type="term" value="F:odorant binding"/>
    <property type="evidence" value="ECO:0007669"/>
    <property type="project" value="InterPro"/>
</dbReference>
<dbReference type="Pfam" id="PF02949">
    <property type="entry name" value="7tm_6"/>
    <property type="match status" value="1"/>
</dbReference>
<proteinExistence type="evidence at transcript level"/>
<dbReference type="EMBL" id="MT670973">
    <property type="protein sequence ID" value="QNL14977.1"/>
    <property type="molecule type" value="mRNA"/>
</dbReference>
<gene>
    <name evidence="11" type="primary">OR33</name>
</gene>
<comment type="caution">
    <text evidence="10">Lacks conserved residue(s) required for the propagation of feature annotation.</text>
</comment>
<name>A0A7G8Z952_9HYME</name>
<feature type="transmembrane region" description="Helical" evidence="10">
    <location>
        <begin position="126"/>
        <end position="146"/>
    </location>
</feature>
<evidence type="ECO:0000313" key="11">
    <source>
        <dbReference type="EMBL" id="QNL14977.1"/>
    </source>
</evidence>
<dbReference type="PANTHER" id="PTHR21137">
    <property type="entry name" value="ODORANT RECEPTOR"/>
    <property type="match status" value="1"/>
</dbReference>
<evidence type="ECO:0000256" key="7">
    <source>
        <dbReference type="ARBA" id="ARBA00023136"/>
    </source>
</evidence>
<evidence type="ECO:0000256" key="5">
    <source>
        <dbReference type="ARBA" id="ARBA00022725"/>
    </source>
</evidence>
<feature type="transmembrane region" description="Helical" evidence="10">
    <location>
        <begin position="40"/>
        <end position="59"/>
    </location>
</feature>
<evidence type="ECO:0000256" key="10">
    <source>
        <dbReference type="RuleBase" id="RU351113"/>
    </source>
</evidence>